<comment type="caution">
    <text evidence="1">The sequence shown here is derived from an EMBL/GenBank/DDBJ whole genome shotgun (WGS) entry which is preliminary data.</text>
</comment>
<dbReference type="Pfam" id="PF06674">
    <property type="entry name" value="DUF1176"/>
    <property type="match status" value="1"/>
</dbReference>
<protein>
    <recommendedName>
        <fullName evidence="3">Lipoprotein</fullName>
    </recommendedName>
</protein>
<sequence length="205" mass="21576">MNRSTICGVAAMALLSACQQQTPTATDSGPAPDGAITARFEALEASALTMVKADEDCVLPEPIESERTVEAVDLGGGDVAVLVVCSTGTADQWSRVYVSEDNGAPVHVPLPFYKYQGADGWMTWDAMSNMSWDAATGTFAGSTRLQATGCAEGAEWRWDGARLVLARQWHMDCGAIGADGELPDPVDDFPTTPPTVQPALIAPQA</sequence>
<accession>A0A258HL33</accession>
<evidence type="ECO:0000313" key="1">
    <source>
        <dbReference type="EMBL" id="OYX57018.1"/>
    </source>
</evidence>
<reference evidence="1 2" key="1">
    <citation type="submission" date="2017-03" db="EMBL/GenBank/DDBJ databases">
        <title>Lifting the veil on microbial sulfur biogeochemistry in mining wastewaters.</title>
        <authorList>
            <person name="Kantor R.S."/>
            <person name="Colenbrander Nelson T."/>
            <person name="Marshall S."/>
            <person name="Bennett D."/>
            <person name="Apte S."/>
            <person name="Camacho D."/>
            <person name="Thomas B.C."/>
            <person name="Warren L.A."/>
            <person name="Banfield J.F."/>
        </authorList>
    </citation>
    <scope>NUCLEOTIDE SEQUENCE [LARGE SCALE GENOMIC DNA]</scope>
    <source>
        <strain evidence="1">32-68-21</strain>
    </source>
</reference>
<dbReference type="Proteomes" id="UP000216147">
    <property type="component" value="Unassembled WGS sequence"/>
</dbReference>
<dbReference type="PROSITE" id="PS51257">
    <property type="entry name" value="PROKAR_LIPOPROTEIN"/>
    <property type="match status" value="1"/>
</dbReference>
<organism evidence="1 2">
    <name type="scientific">Brevundimonas subvibrioides</name>
    <dbReference type="NCBI Taxonomy" id="74313"/>
    <lineage>
        <taxon>Bacteria</taxon>
        <taxon>Pseudomonadati</taxon>
        <taxon>Pseudomonadota</taxon>
        <taxon>Alphaproteobacteria</taxon>
        <taxon>Caulobacterales</taxon>
        <taxon>Caulobacteraceae</taxon>
        <taxon>Brevundimonas</taxon>
    </lineage>
</organism>
<dbReference type="EMBL" id="NCEQ01000007">
    <property type="protein sequence ID" value="OYX57018.1"/>
    <property type="molecule type" value="Genomic_DNA"/>
</dbReference>
<proteinExistence type="predicted"/>
<name>A0A258HL33_9CAUL</name>
<evidence type="ECO:0000313" key="2">
    <source>
        <dbReference type="Proteomes" id="UP000216147"/>
    </source>
</evidence>
<evidence type="ECO:0008006" key="3">
    <source>
        <dbReference type="Google" id="ProtNLM"/>
    </source>
</evidence>
<dbReference type="AlphaFoldDB" id="A0A258HL33"/>
<dbReference type="InterPro" id="IPR009560">
    <property type="entry name" value="DUF1176"/>
</dbReference>
<gene>
    <name evidence="1" type="ORF">B7Y86_09790</name>
</gene>